<gene>
    <name evidence="2" type="ORF">NBG84_30860</name>
</gene>
<protein>
    <submittedName>
        <fullName evidence="2">Uncharacterized protein</fullName>
    </submittedName>
</protein>
<dbReference type="RefSeq" id="WP_250922962.1">
    <property type="nucleotide sequence ID" value="NZ_JAMQAW010000042.1"/>
</dbReference>
<keyword evidence="3" id="KW-1185">Reference proteome</keyword>
<name>A0ABT0UZQ4_9ACTN</name>
<evidence type="ECO:0000313" key="3">
    <source>
        <dbReference type="Proteomes" id="UP001431429"/>
    </source>
</evidence>
<accession>A0ABT0UZQ4</accession>
<evidence type="ECO:0000256" key="1">
    <source>
        <dbReference type="SAM" id="MobiDB-lite"/>
    </source>
</evidence>
<reference evidence="2" key="1">
    <citation type="submission" date="2022-06" db="EMBL/GenBank/DDBJ databases">
        <title>Genome public.</title>
        <authorList>
            <person name="Sun Q."/>
        </authorList>
    </citation>
    <scope>NUCLEOTIDE SEQUENCE</scope>
    <source>
        <strain evidence="2">CWNU-1</strain>
    </source>
</reference>
<dbReference type="Proteomes" id="UP001431429">
    <property type="component" value="Unassembled WGS sequence"/>
</dbReference>
<organism evidence="2 3">
    <name type="scientific">Streptomyces albipurpureus</name>
    <dbReference type="NCBI Taxonomy" id="2897419"/>
    <lineage>
        <taxon>Bacteria</taxon>
        <taxon>Bacillati</taxon>
        <taxon>Actinomycetota</taxon>
        <taxon>Actinomycetes</taxon>
        <taxon>Kitasatosporales</taxon>
        <taxon>Streptomycetaceae</taxon>
        <taxon>Streptomyces</taxon>
    </lineage>
</organism>
<dbReference type="EMBL" id="JAMQAW010000042">
    <property type="protein sequence ID" value="MCM2392636.1"/>
    <property type="molecule type" value="Genomic_DNA"/>
</dbReference>
<proteinExistence type="predicted"/>
<sequence>MTITQGQTDPPDAESDDTSAWRGRESAAESCPACQREEVRAGRCGGCAAAIGADAAASALEGMPKNAGVLVHEAAELGWDVRAERRWTGRLWVRAVVFSGLVMVRAGVEETEHVCAWNEATGKFVASASTGGFKAVREAIKTVRVASREQEATGRTVWGRDAAEWVRQMDDAVAKVSAALSDARDAFNALDGSTPSGARAVELGSAAYAEAKTAERSATDAVKAARAWLAETNGEDARGCASWRRAIVLAGQHVKEAGEAIADAAARAEREALAAPIIEEAQERLVAQEAQWRKQLADAGREPSARGYAGLIVMFEDSSRAWCAWFDGHTDYDGVMHAGQGDPSRSFVAQYDAWRKSKRSSRSVYYPSRYTSASLIAGDRVDAAAVAFTLAVADQIEGRGAEALRKAEAAVRRNPQGFGTSNDRKHLADWSKYPHNSYGEPTLLAEHAPVEWAAIKTAQAAYHGVRDLYWDAHNAGECAEARAEADRAGLAGRDEARAERAASGRTAAAWEAALERLTAARAGVYAAVVLAAGDLERARACGERVREGDALAEDVWSAVRRCEEAYDDVHRAKRDAAHYEESAEIYRAAGALTDYVAECARMEDAAARAESGREETLNMYGCAFTDAAQAEENRHEGVLR</sequence>
<feature type="region of interest" description="Disordered" evidence="1">
    <location>
        <begin position="1"/>
        <end position="27"/>
    </location>
</feature>
<evidence type="ECO:0000313" key="2">
    <source>
        <dbReference type="EMBL" id="MCM2392636.1"/>
    </source>
</evidence>
<comment type="caution">
    <text evidence="2">The sequence shown here is derived from an EMBL/GenBank/DDBJ whole genome shotgun (WGS) entry which is preliminary data.</text>
</comment>